<dbReference type="Pfam" id="PF20292">
    <property type="entry name" value="MC7"/>
    <property type="match status" value="1"/>
</dbReference>
<organism evidence="1 2">
    <name type="scientific">Vibrio metoecus</name>
    <dbReference type="NCBI Taxonomy" id="1481663"/>
    <lineage>
        <taxon>Bacteria</taxon>
        <taxon>Pseudomonadati</taxon>
        <taxon>Pseudomonadota</taxon>
        <taxon>Gammaproteobacteria</taxon>
        <taxon>Vibrionales</taxon>
        <taxon>Vibrionaceae</taxon>
        <taxon>Vibrio</taxon>
    </lineage>
</organism>
<dbReference type="EMBL" id="NMSH01000026">
    <property type="protein sequence ID" value="PAR19934.1"/>
    <property type="molecule type" value="Genomic_DNA"/>
</dbReference>
<gene>
    <name evidence="1" type="ORF">CGU03_14685</name>
</gene>
<protein>
    <submittedName>
        <fullName evidence="1">Uncharacterized protein</fullName>
    </submittedName>
</protein>
<proteinExistence type="predicted"/>
<dbReference type="InterPro" id="IPR046900">
    <property type="entry name" value="ABC-3C_MC7"/>
</dbReference>
<reference evidence="2" key="1">
    <citation type="submission" date="2017-07" db="EMBL/GenBank/DDBJ databases">
        <authorList>
            <person name="Boucher Y."/>
            <person name="Orata F.D."/>
        </authorList>
    </citation>
    <scope>NUCLEOTIDE SEQUENCE [LARGE SCALE GENOMIC DNA]</scope>
    <source>
        <strain evidence="2">OYP9E10</strain>
    </source>
</reference>
<accession>A0A271VPF1</accession>
<dbReference type="AlphaFoldDB" id="A0A271VPF1"/>
<name>A0A271VPF1_VIBMT</name>
<dbReference type="Proteomes" id="UP000216173">
    <property type="component" value="Unassembled WGS sequence"/>
</dbReference>
<evidence type="ECO:0000313" key="1">
    <source>
        <dbReference type="EMBL" id="PAR19934.1"/>
    </source>
</evidence>
<sequence length="72" mass="8553">MIVPNKSIRFKDSIMFKMLCILDLEFDEIEVSDLYKKIKKHFDCIDEFVYSLDLLYILDKIKVTDSGKIIKC</sequence>
<comment type="caution">
    <text evidence="1">The sequence shown here is derived from an EMBL/GenBank/DDBJ whole genome shotgun (WGS) entry which is preliminary data.</text>
</comment>
<evidence type="ECO:0000313" key="2">
    <source>
        <dbReference type="Proteomes" id="UP000216173"/>
    </source>
</evidence>
<dbReference type="RefSeq" id="WP_000636878.1">
    <property type="nucleotide sequence ID" value="NZ_LBGR01000015.1"/>
</dbReference>